<gene>
    <name evidence="1" type="ORF">N47_F14760</name>
</gene>
<dbReference type="EMBL" id="FR695873">
    <property type="protein sequence ID" value="CBX29781.1"/>
    <property type="molecule type" value="Genomic_DNA"/>
</dbReference>
<proteinExistence type="predicted"/>
<evidence type="ECO:0000313" key="1">
    <source>
        <dbReference type="EMBL" id="CBX29781.1"/>
    </source>
</evidence>
<accession>E1YGT7</accession>
<reference evidence="1" key="1">
    <citation type="journal article" date="2011" name="Environ. Microbiol.">
        <title>Genomic insights into the metabolic potential of the polycyclic aromatic hydrocarbon degrading sulfate-reducing Deltaproteobacterium N47.</title>
        <authorList>
            <person name="Bergmann F."/>
            <person name="Selesi D."/>
            <person name="Weinmaier T."/>
            <person name="Tischler P."/>
            <person name="Rattei T."/>
            <person name="Meckenstock R.U."/>
        </authorList>
    </citation>
    <scope>NUCLEOTIDE SEQUENCE</scope>
</reference>
<dbReference type="AlphaFoldDB" id="E1YGT7"/>
<sequence>MINKITNNWPIVLAQKTDMSVMQNCYGPGISAQSQNDEIILEKKISHPVVHTYEKGTLINIYA</sequence>
<name>E1YGT7_9BACT</name>
<organism evidence="1">
    <name type="scientific">uncultured Desulfobacterium sp</name>
    <dbReference type="NCBI Taxonomy" id="201089"/>
    <lineage>
        <taxon>Bacteria</taxon>
        <taxon>Pseudomonadati</taxon>
        <taxon>Thermodesulfobacteriota</taxon>
        <taxon>Desulfobacteria</taxon>
        <taxon>Desulfobacterales</taxon>
        <taxon>Desulfobacteriaceae</taxon>
        <taxon>Desulfobacterium</taxon>
        <taxon>environmental samples</taxon>
    </lineage>
</organism>
<protein>
    <submittedName>
        <fullName evidence="1">Uncharacterized protein</fullName>
    </submittedName>
</protein>